<comment type="caution">
    <text evidence="1">The sequence shown here is derived from an EMBL/GenBank/DDBJ whole genome shotgun (WGS) entry which is preliminary data.</text>
</comment>
<dbReference type="EMBL" id="JYDS01000027">
    <property type="protein sequence ID" value="KRZ31185.1"/>
    <property type="molecule type" value="Genomic_DNA"/>
</dbReference>
<accession>A0A0V1J889</accession>
<evidence type="ECO:0000313" key="2">
    <source>
        <dbReference type="Proteomes" id="UP000054805"/>
    </source>
</evidence>
<evidence type="ECO:0000313" key="1">
    <source>
        <dbReference type="EMBL" id="KRZ31185.1"/>
    </source>
</evidence>
<reference evidence="1 2" key="1">
    <citation type="submission" date="2015-01" db="EMBL/GenBank/DDBJ databases">
        <title>Evolution of Trichinella species and genotypes.</title>
        <authorList>
            <person name="Korhonen P.K."/>
            <person name="Edoardo P."/>
            <person name="Giuseppe L.R."/>
            <person name="Gasser R.B."/>
        </authorList>
    </citation>
    <scope>NUCLEOTIDE SEQUENCE [LARGE SCALE GENOMIC DNA]</scope>
    <source>
        <strain evidence="1">ISS588</strain>
    </source>
</reference>
<dbReference type="Proteomes" id="UP000054805">
    <property type="component" value="Unassembled WGS sequence"/>
</dbReference>
<sequence>MCTTPPEVISYQVFHWASSSQDISGVVASGAVSTYSCPLGTIKVLFGCLSNRQPY</sequence>
<organism evidence="1 2">
    <name type="scientific">Trichinella pseudospiralis</name>
    <name type="common">Parasitic roundworm</name>
    <dbReference type="NCBI Taxonomy" id="6337"/>
    <lineage>
        <taxon>Eukaryota</taxon>
        <taxon>Metazoa</taxon>
        <taxon>Ecdysozoa</taxon>
        <taxon>Nematoda</taxon>
        <taxon>Enoplea</taxon>
        <taxon>Dorylaimia</taxon>
        <taxon>Trichinellida</taxon>
        <taxon>Trichinellidae</taxon>
        <taxon>Trichinella</taxon>
    </lineage>
</organism>
<gene>
    <name evidence="1" type="ORF">T4B_11283</name>
</gene>
<name>A0A0V1J889_TRIPS</name>
<dbReference type="AlphaFoldDB" id="A0A0V1J889"/>
<proteinExistence type="predicted"/>
<protein>
    <submittedName>
        <fullName evidence="1">Uncharacterized protein</fullName>
    </submittedName>
</protein>
<keyword evidence="2" id="KW-1185">Reference proteome</keyword>